<dbReference type="HOGENOM" id="CLU_3410902_0_0_1"/>
<evidence type="ECO:0000256" key="1">
    <source>
        <dbReference type="SAM" id="MobiDB-lite"/>
    </source>
</evidence>
<protein>
    <submittedName>
        <fullName evidence="2">Uncharacterized protein</fullName>
    </submittedName>
</protein>
<dbReference type="AlphaFoldDB" id="G0M780"/>
<proteinExistence type="predicted"/>
<organism evidence="3">
    <name type="scientific">Caenorhabditis brenneri</name>
    <name type="common">Nematode worm</name>
    <dbReference type="NCBI Taxonomy" id="135651"/>
    <lineage>
        <taxon>Eukaryota</taxon>
        <taxon>Metazoa</taxon>
        <taxon>Ecdysozoa</taxon>
        <taxon>Nematoda</taxon>
        <taxon>Chromadorea</taxon>
        <taxon>Rhabditida</taxon>
        <taxon>Rhabditina</taxon>
        <taxon>Rhabditomorpha</taxon>
        <taxon>Rhabditoidea</taxon>
        <taxon>Rhabditidae</taxon>
        <taxon>Peloderinae</taxon>
        <taxon>Caenorhabditis</taxon>
    </lineage>
</organism>
<gene>
    <name evidence="2" type="ORF">CAEBREN_10440</name>
</gene>
<feature type="compositionally biased region" description="Basic residues" evidence="1">
    <location>
        <begin position="1"/>
        <end position="10"/>
    </location>
</feature>
<accession>G0M780</accession>
<evidence type="ECO:0000313" key="2">
    <source>
        <dbReference type="EMBL" id="EGT30019.1"/>
    </source>
</evidence>
<reference evidence="3" key="1">
    <citation type="submission" date="2011-07" db="EMBL/GenBank/DDBJ databases">
        <authorList>
            <consortium name="Caenorhabditis brenneri Sequencing and Analysis Consortium"/>
            <person name="Wilson R.K."/>
        </authorList>
    </citation>
    <scope>NUCLEOTIDE SEQUENCE [LARGE SCALE GENOMIC DNA]</scope>
    <source>
        <strain evidence="3">PB2801</strain>
    </source>
</reference>
<dbReference type="EMBL" id="GL379786">
    <property type="protein sequence ID" value="EGT30019.1"/>
    <property type="molecule type" value="Genomic_DNA"/>
</dbReference>
<dbReference type="Proteomes" id="UP000008068">
    <property type="component" value="Unassembled WGS sequence"/>
</dbReference>
<dbReference type="InParanoid" id="G0M780"/>
<keyword evidence="3" id="KW-1185">Reference proteome</keyword>
<sequence>MLKFFQKNRRRNSEPAAHLPPRFNCPLNR</sequence>
<evidence type="ECO:0000313" key="3">
    <source>
        <dbReference type="Proteomes" id="UP000008068"/>
    </source>
</evidence>
<feature type="region of interest" description="Disordered" evidence="1">
    <location>
        <begin position="1"/>
        <end position="29"/>
    </location>
</feature>
<name>G0M780_CAEBE</name>